<dbReference type="Proteomes" id="UP001159363">
    <property type="component" value="Chromosome 15"/>
</dbReference>
<gene>
    <name evidence="2" type="ORF">PR048_032439</name>
</gene>
<reference evidence="2 3" key="1">
    <citation type="submission" date="2023-02" db="EMBL/GenBank/DDBJ databases">
        <title>LHISI_Scaffold_Assembly.</title>
        <authorList>
            <person name="Stuart O.P."/>
            <person name="Cleave R."/>
            <person name="Magrath M.J.L."/>
            <person name="Mikheyev A.S."/>
        </authorList>
    </citation>
    <scope>NUCLEOTIDE SEQUENCE [LARGE SCALE GENOMIC DNA]</scope>
    <source>
        <strain evidence="2">Daus_M_001</strain>
        <tissue evidence="2">Leg muscle</tissue>
    </source>
</reference>
<sequence length="1020" mass="114788">MSYLHFVRAPTSPTRWVVETQSAFVELSGLRFCRTDVTVTLPFAGCYRQFTVHFKSAHFIVNSLCSYFVVSGLSYRVCRGIVTPAPSGHGTRYCHGNSVVMEEAVGEGVGGGGLEGGAAEMRVGVPGTRLHAREKASLRFADLKSSKPAKVLVGRMKALSKHWPWRKRQRDRDRGRQRHTQRARERNRQRQRTWPTEVFEVNLEQSRNEGAGKTGDTRENPLTNGFVRHDSHLRNPVTRSGIEPGSPWWGGECANRSATAAPYNQVEILQYKERLTGCESFRVGQGLTESSRKLETTHKRLANPVYRTLSLAQGYPLENNVCIGVLSDRSVLRLCPNSPEDHTYDVTSGDSMQGYKYASIYLNSDTAIVCPPLATIQTELSSCGMEFYAHCSCALLHHRGSKLDPRFDLRSTQKTVAPFEFRMLVQPGIGGSDEQELPMLQEIGPDDNQPMSTHAQRGKDVMIELVREVDNPLEELVVFHEKKMRIHLPQQKPVRLTFWMYLVLGQWVLCYFLDTTGVELHDAGVRGDAWPMTRDSRPASRKRLKIVLADTPRATLSLVGSAVAFADFWNTFYTYVQPTLTKVTTTDSPFSSNIFRNSPTIFGVREALENTCFLLTLKWLLLCNLTRRGIEPSSPWWEAGSLTAQLRQPLRKQTQHNCWKRQAISGETLGRKLTEWAKSGILHRFSISVLIQQLRPGQQEKFGPGIGLRTSPPSHGELAEINTIRQINFVYSRKQCGTAVNTRLAFIPASTQAVSLPDFRAGRYHWSAGFLGVLPFFTPLHFGAAPHSSHFTFIGSQNRQNLSTRLTLLVETARKCFFMLWTMTRLREAHRLYRLTKRLKLFVSDGSRRCEDVRTTIICCLSALSFRFKQRHLYLLQLQWSSVGLQGQGKREVPEKTRRPAALPGTIPTCENPGLARNEAAINVALCHVLKNVGHGDWVVRLLVSHLPRGEYSNHSATAAPGDTEKELCQVVLAEKQFNVGTRRLVVRSQRDRSTSSLVCGSARINGAIQADKSYLDHRT</sequence>
<evidence type="ECO:0000313" key="2">
    <source>
        <dbReference type="EMBL" id="KAJ8866580.1"/>
    </source>
</evidence>
<proteinExistence type="predicted"/>
<feature type="region of interest" description="Disordered" evidence="1">
    <location>
        <begin position="163"/>
        <end position="229"/>
    </location>
</feature>
<protein>
    <submittedName>
        <fullName evidence="2">Uncharacterized protein</fullName>
    </submittedName>
</protein>
<dbReference type="EMBL" id="JARBHB010000016">
    <property type="protein sequence ID" value="KAJ8866580.1"/>
    <property type="molecule type" value="Genomic_DNA"/>
</dbReference>
<comment type="caution">
    <text evidence="2">The sequence shown here is derived from an EMBL/GenBank/DDBJ whole genome shotgun (WGS) entry which is preliminary data.</text>
</comment>
<keyword evidence="3" id="KW-1185">Reference proteome</keyword>
<name>A0ABQ9G277_9NEOP</name>
<organism evidence="2 3">
    <name type="scientific">Dryococelus australis</name>
    <dbReference type="NCBI Taxonomy" id="614101"/>
    <lineage>
        <taxon>Eukaryota</taxon>
        <taxon>Metazoa</taxon>
        <taxon>Ecdysozoa</taxon>
        <taxon>Arthropoda</taxon>
        <taxon>Hexapoda</taxon>
        <taxon>Insecta</taxon>
        <taxon>Pterygota</taxon>
        <taxon>Neoptera</taxon>
        <taxon>Polyneoptera</taxon>
        <taxon>Phasmatodea</taxon>
        <taxon>Verophasmatodea</taxon>
        <taxon>Anareolatae</taxon>
        <taxon>Phasmatidae</taxon>
        <taxon>Eurycanthinae</taxon>
        <taxon>Dryococelus</taxon>
    </lineage>
</organism>
<evidence type="ECO:0000256" key="1">
    <source>
        <dbReference type="SAM" id="MobiDB-lite"/>
    </source>
</evidence>
<evidence type="ECO:0000313" key="3">
    <source>
        <dbReference type="Proteomes" id="UP001159363"/>
    </source>
</evidence>
<feature type="compositionally biased region" description="Basic residues" evidence="1">
    <location>
        <begin position="163"/>
        <end position="181"/>
    </location>
</feature>
<accession>A0ABQ9G277</accession>